<dbReference type="STRING" id="1798325.A2834_02965"/>
<organism evidence="2 3">
    <name type="scientific">Candidatus Giovannonibacteria bacterium RIFCSPHIGHO2_01_FULL_45_23</name>
    <dbReference type="NCBI Taxonomy" id="1798325"/>
    <lineage>
        <taxon>Bacteria</taxon>
        <taxon>Candidatus Giovannoniibacteriota</taxon>
    </lineage>
</organism>
<dbReference type="Pfam" id="PF07963">
    <property type="entry name" value="N_methyl"/>
    <property type="match status" value="1"/>
</dbReference>
<dbReference type="SUPFAM" id="SSF54523">
    <property type="entry name" value="Pili subunits"/>
    <property type="match status" value="1"/>
</dbReference>
<accession>A0A1F5VI43</accession>
<dbReference type="InterPro" id="IPR045584">
    <property type="entry name" value="Pilin-like"/>
</dbReference>
<dbReference type="AlphaFoldDB" id="A0A1F5VI43"/>
<keyword evidence="1" id="KW-0472">Membrane</keyword>
<protein>
    <recommendedName>
        <fullName evidence="4">General secretion pathway GspH domain-containing protein</fullName>
    </recommendedName>
</protein>
<dbReference type="NCBIfam" id="TIGR02532">
    <property type="entry name" value="IV_pilin_GFxxxE"/>
    <property type="match status" value="1"/>
</dbReference>
<comment type="caution">
    <text evidence="2">The sequence shown here is derived from an EMBL/GenBank/DDBJ whole genome shotgun (WGS) entry which is preliminary data.</text>
</comment>
<feature type="transmembrane region" description="Helical" evidence="1">
    <location>
        <begin position="20"/>
        <end position="39"/>
    </location>
</feature>
<evidence type="ECO:0000256" key="1">
    <source>
        <dbReference type="SAM" id="Phobius"/>
    </source>
</evidence>
<evidence type="ECO:0000313" key="3">
    <source>
        <dbReference type="Proteomes" id="UP000179251"/>
    </source>
</evidence>
<dbReference type="InterPro" id="IPR012902">
    <property type="entry name" value="N_methyl_site"/>
</dbReference>
<keyword evidence="1" id="KW-0812">Transmembrane</keyword>
<dbReference type="Gene3D" id="3.30.700.10">
    <property type="entry name" value="Glycoprotein, Type 4 Pilin"/>
    <property type="match status" value="1"/>
</dbReference>
<keyword evidence="1" id="KW-1133">Transmembrane helix</keyword>
<sequence length="157" mass="16834">MKNVKWKMENGGFTMLEMLISFFIVAIIATILFVAFGAFRESNDLQSAQETIIGILRDARSRSVGSQDKKTYGVHFEATKAVLFKGSVYSASDSANEAYILPTLVKISSITLSGGAVDTVFSILGGTTTASGTVTISSQRDQSKTRTITIFSTGGIQ</sequence>
<evidence type="ECO:0008006" key="4">
    <source>
        <dbReference type="Google" id="ProtNLM"/>
    </source>
</evidence>
<proteinExistence type="predicted"/>
<name>A0A1F5VI43_9BACT</name>
<dbReference type="Proteomes" id="UP000179251">
    <property type="component" value="Unassembled WGS sequence"/>
</dbReference>
<dbReference type="EMBL" id="MFHD01000009">
    <property type="protein sequence ID" value="OGF62990.1"/>
    <property type="molecule type" value="Genomic_DNA"/>
</dbReference>
<evidence type="ECO:0000313" key="2">
    <source>
        <dbReference type="EMBL" id="OGF62990.1"/>
    </source>
</evidence>
<gene>
    <name evidence="2" type="ORF">A2834_02965</name>
</gene>
<reference evidence="2 3" key="1">
    <citation type="journal article" date="2016" name="Nat. Commun.">
        <title>Thousands of microbial genomes shed light on interconnected biogeochemical processes in an aquifer system.</title>
        <authorList>
            <person name="Anantharaman K."/>
            <person name="Brown C.T."/>
            <person name="Hug L.A."/>
            <person name="Sharon I."/>
            <person name="Castelle C.J."/>
            <person name="Probst A.J."/>
            <person name="Thomas B.C."/>
            <person name="Singh A."/>
            <person name="Wilkins M.J."/>
            <person name="Karaoz U."/>
            <person name="Brodie E.L."/>
            <person name="Williams K.H."/>
            <person name="Hubbard S.S."/>
            <person name="Banfield J.F."/>
        </authorList>
    </citation>
    <scope>NUCLEOTIDE SEQUENCE [LARGE SCALE GENOMIC DNA]</scope>
</reference>